<evidence type="ECO:0000259" key="3">
    <source>
        <dbReference type="Pfam" id="PF07687"/>
    </source>
</evidence>
<dbReference type="InterPro" id="IPR010158">
    <property type="entry name" value="Amidase_Cbmase"/>
</dbReference>
<dbReference type="Proteomes" id="UP000437736">
    <property type="component" value="Unassembled WGS sequence"/>
</dbReference>
<dbReference type="SUPFAM" id="SSF55031">
    <property type="entry name" value="Bacterial exopeptidase dimerisation domain"/>
    <property type="match status" value="1"/>
</dbReference>
<name>A0ABW9QT68_9ACTN</name>
<dbReference type="Pfam" id="PF01546">
    <property type="entry name" value="Peptidase_M20"/>
    <property type="match status" value="1"/>
</dbReference>
<dbReference type="InterPro" id="IPR011650">
    <property type="entry name" value="Peptidase_M20_dimer"/>
</dbReference>
<protein>
    <submittedName>
        <fullName evidence="4">Hydantoinase/carbamoylase family amidase</fullName>
        <ecNumber evidence="4">3.5.-.-</ecNumber>
    </submittedName>
</protein>
<dbReference type="CDD" id="cd03884">
    <property type="entry name" value="M20_bAS"/>
    <property type="match status" value="1"/>
</dbReference>
<keyword evidence="2 4" id="KW-0378">Hydrolase</keyword>
<dbReference type="InterPro" id="IPR002933">
    <property type="entry name" value="Peptidase_M20"/>
</dbReference>
<dbReference type="EC" id="3.5.-.-" evidence="4"/>
<dbReference type="Gene3D" id="3.40.630.10">
    <property type="entry name" value="Zn peptidases"/>
    <property type="match status" value="1"/>
</dbReference>
<evidence type="ECO:0000256" key="1">
    <source>
        <dbReference type="ARBA" id="ARBA00006153"/>
    </source>
</evidence>
<dbReference type="GO" id="GO:0016787">
    <property type="term" value="F:hydrolase activity"/>
    <property type="evidence" value="ECO:0007669"/>
    <property type="project" value="UniProtKB-KW"/>
</dbReference>
<reference evidence="4 5" key="1">
    <citation type="submission" date="2019-11" db="EMBL/GenBank/DDBJ databases">
        <title>Acidiferrimicrobium australis gen. nov., sp. nov., an acidophilic and obligately heterotrophic, member of the Actinobacteria that catalyses dissimilatory oxido- reduction of iron isolated from metal-rich acidic water in Chile.</title>
        <authorList>
            <person name="Gonzalez D."/>
            <person name="Huber K."/>
            <person name="Hedrich S."/>
            <person name="Rojas-Villalobos C."/>
            <person name="Quatrini R."/>
            <person name="Dinamarca M.A."/>
            <person name="Schwarz A."/>
            <person name="Canales C."/>
            <person name="Nancucheo I."/>
        </authorList>
    </citation>
    <scope>NUCLEOTIDE SEQUENCE [LARGE SCALE GENOMIC DNA]</scope>
    <source>
        <strain evidence="4 5">USS-CCA1</strain>
    </source>
</reference>
<gene>
    <name evidence="4" type="ORF">GHK86_09895</name>
</gene>
<dbReference type="Gene3D" id="3.30.70.360">
    <property type="match status" value="1"/>
</dbReference>
<sequence>MTLPAEVAAAVDGRRLGALIRDVSTLGGLPGGGLDRQTLTKPDLDARRLMVDRCCSLGAQPWRDPAGNFFLRWPATASDEPPVATGSHIDSQPGGGTLDGAYGVCAAIEVLAALASTGARLRRPVEAVIWTNEEGCRFAPGTMGSSAFADPSALDEFLAATDGSGATFGEGLAQLDAAFPDVPLRPLGVPLHAFVEAHIEQGTTLEDTANTIGIVERIQGSRWFRFQTRGAASHAGTTPRSRKRDALAAAVEVASALYGLLTEGDDALRLTIGRLEVVPGSVNVVPAAVTFTVDLRHPDTEVLDEVEARLRALARPTAGCDVQVMRTMTMSPSLFHPAVVDAVARGARSVGLPSLRMASGAFHDSLRLIRHCPTGMVFVPSRDGLSHNTAEYTDPDDLVAGARVLAHAVAELAGR</sequence>
<accession>A0ABW9QT68</accession>
<evidence type="ECO:0000313" key="5">
    <source>
        <dbReference type="Proteomes" id="UP000437736"/>
    </source>
</evidence>
<dbReference type="SUPFAM" id="SSF53187">
    <property type="entry name" value="Zn-dependent exopeptidases"/>
    <property type="match status" value="1"/>
</dbReference>
<evidence type="ECO:0000256" key="2">
    <source>
        <dbReference type="ARBA" id="ARBA00022801"/>
    </source>
</evidence>
<dbReference type="InterPro" id="IPR036264">
    <property type="entry name" value="Bact_exopeptidase_dim_dom"/>
</dbReference>
<dbReference type="EMBL" id="WJHE01000459">
    <property type="protein sequence ID" value="MST33029.1"/>
    <property type="molecule type" value="Genomic_DNA"/>
</dbReference>
<dbReference type="PIRSF" id="PIRSF001235">
    <property type="entry name" value="Amidase_carbamoylase"/>
    <property type="match status" value="1"/>
</dbReference>
<dbReference type="NCBIfam" id="TIGR01879">
    <property type="entry name" value="hydantase"/>
    <property type="match status" value="1"/>
</dbReference>
<feature type="domain" description="Peptidase M20 dimerisation" evidence="3">
    <location>
        <begin position="219"/>
        <end position="316"/>
    </location>
</feature>
<comment type="similarity">
    <text evidence="1">Belongs to the peptidase M20 family.</text>
</comment>
<dbReference type="Pfam" id="PF07687">
    <property type="entry name" value="M20_dimer"/>
    <property type="match status" value="1"/>
</dbReference>
<comment type="caution">
    <text evidence="4">The sequence shown here is derived from an EMBL/GenBank/DDBJ whole genome shotgun (WGS) entry which is preliminary data.</text>
</comment>
<dbReference type="PANTHER" id="PTHR32494">
    <property type="entry name" value="ALLANTOATE DEIMINASE-RELATED"/>
    <property type="match status" value="1"/>
</dbReference>
<evidence type="ECO:0000313" key="4">
    <source>
        <dbReference type="EMBL" id="MST33029.1"/>
    </source>
</evidence>
<dbReference type="PANTHER" id="PTHR32494:SF5">
    <property type="entry name" value="ALLANTOATE AMIDOHYDROLASE"/>
    <property type="match status" value="1"/>
</dbReference>
<keyword evidence="5" id="KW-1185">Reference proteome</keyword>
<proteinExistence type="inferred from homology"/>
<organism evidence="4 5">
    <name type="scientific">Acidiferrimicrobium australe</name>
    <dbReference type="NCBI Taxonomy" id="2664430"/>
    <lineage>
        <taxon>Bacteria</taxon>
        <taxon>Bacillati</taxon>
        <taxon>Actinomycetota</taxon>
        <taxon>Acidimicrobiia</taxon>
        <taxon>Acidimicrobiales</taxon>
        <taxon>Acidimicrobiaceae</taxon>
        <taxon>Acidiferrimicrobium</taxon>
    </lineage>
</organism>